<evidence type="ECO:0000313" key="2">
    <source>
        <dbReference type="Proteomes" id="UP001206572"/>
    </source>
</evidence>
<organism evidence="1 2">
    <name type="scientific">Massilia agri</name>
    <dbReference type="NCBI Taxonomy" id="1886785"/>
    <lineage>
        <taxon>Bacteria</taxon>
        <taxon>Pseudomonadati</taxon>
        <taxon>Pseudomonadota</taxon>
        <taxon>Betaproteobacteria</taxon>
        <taxon>Burkholderiales</taxon>
        <taxon>Oxalobacteraceae</taxon>
        <taxon>Telluria group</taxon>
        <taxon>Massilia</taxon>
    </lineage>
</organism>
<comment type="caution">
    <text evidence="1">The sequence shown here is derived from an EMBL/GenBank/DDBJ whole genome shotgun (WGS) entry which is preliminary data.</text>
</comment>
<evidence type="ECO:0000313" key="1">
    <source>
        <dbReference type="EMBL" id="MCS0595872.1"/>
    </source>
</evidence>
<dbReference type="RefSeq" id="WP_258826920.1">
    <property type="nucleotide sequence ID" value="NZ_JANUHA010000003.1"/>
</dbReference>
<dbReference type="Proteomes" id="UP001206572">
    <property type="component" value="Unassembled WGS sequence"/>
</dbReference>
<sequence>MTTVATMVAENTKAELAELAVLGGKTITFQGRSISMGNRQEIRAGRRA</sequence>
<keyword evidence="2" id="KW-1185">Reference proteome</keyword>
<reference evidence="1 2" key="1">
    <citation type="submission" date="2022-08" db="EMBL/GenBank/DDBJ databases">
        <title>Reclassification of Massilia species as members of the genera Telluria, Duganella, Pseudoduganella, Mokoshia gen. nov. and Zemynaea gen. nov. using orthogonal and non-orthogonal genome-based approaches.</title>
        <authorList>
            <person name="Bowman J.P."/>
        </authorList>
    </citation>
    <scope>NUCLEOTIDE SEQUENCE [LARGE SCALE GENOMIC DNA]</scope>
    <source>
        <strain evidence="1 2">JCM 31661</strain>
    </source>
</reference>
<name>A0ABT2AI00_9BURK</name>
<gene>
    <name evidence="1" type="ORF">NX780_05870</name>
</gene>
<protein>
    <submittedName>
        <fullName evidence="1">Uncharacterized protein</fullName>
    </submittedName>
</protein>
<dbReference type="EMBL" id="JANUHA010000003">
    <property type="protein sequence ID" value="MCS0595872.1"/>
    <property type="molecule type" value="Genomic_DNA"/>
</dbReference>
<proteinExistence type="predicted"/>
<accession>A0ABT2AI00</accession>